<dbReference type="KEGG" id="sand:H3309_11355"/>
<dbReference type="SFLD" id="SFLDS00019">
    <property type="entry name" value="Glutathione_Transferase_(cytos"/>
    <property type="match status" value="1"/>
</dbReference>
<gene>
    <name evidence="2" type="ORF">H3309_11355</name>
</gene>
<feature type="domain" description="GST N-terminal" evidence="1">
    <location>
        <begin position="1"/>
        <end position="80"/>
    </location>
</feature>
<dbReference type="Proteomes" id="UP000515292">
    <property type="component" value="Chromosome"/>
</dbReference>
<dbReference type="EMBL" id="CP059851">
    <property type="protein sequence ID" value="QMW21972.1"/>
    <property type="molecule type" value="Genomic_DNA"/>
</dbReference>
<evidence type="ECO:0000313" key="2">
    <source>
        <dbReference type="EMBL" id="QMW21972.1"/>
    </source>
</evidence>
<reference evidence="2 3" key="1">
    <citation type="submission" date="2020-07" db="EMBL/GenBank/DDBJ databases">
        <title>Complete genome sequence for Sandaracinobacter sp. M6.</title>
        <authorList>
            <person name="Tang Y."/>
            <person name="Liu Q."/>
            <person name="Guo Z."/>
            <person name="Lei P."/>
            <person name="Huang B."/>
        </authorList>
    </citation>
    <scope>NUCLEOTIDE SEQUENCE [LARGE SCALE GENOMIC DNA]</scope>
    <source>
        <strain evidence="2 3">M6</strain>
    </source>
</reference>
<dbReference type="Gene3D" id="1.20.1050.10">
    <property type="match status" value="1"/>
</dbReference>
<dbReference type="SFLD" id="SFLDG01150">
    <property type="entry name" value="Main.1:_Beta-like"/>
    <property type="match status" value="1"/>
</dbReference>
<organism evidence="2 3">
    <name type="scientific">Sandaracinobacteroides saxicola</name>
    <dbReference type="NCBI Taxonomy" id="2759707"/>
    <lineage>
        <taxon>Bacteria</taxon>
        <taxon>Pseudomonadati</taxon>
        <taxon>Pseudomonadota</taxon>
        <taxon>Alphaproteobacteria</taxon>
        <taxon>Sphingomonadales</taxon>
        <taxon>Sphingosinicellaceae</taxon>
        <taxon>Sandaracinobacteroides</taxon>
    </lineage>
</organism>
<dbReference type="Pfam" id="PF13409">
    <property type="entry name" value="GST_N_2"/>
    <property type="match status" value="1"/>
</dbReference>
<dbReference type="CDD" id="cd03046">
    <property type="entry name" value="GST_N_GTT1_like"/>
    <property type="match status" value="1"/>
</dbReference>
<dbReference type="InterPro" id="IPR036249">
    <property type="entry name" value="Thioredoxin-like_sf"/>
</dbReference>
<dbReference type="SFLD" id="SFLDG00358">
    <property type="entry name" value="Main_(cytGST)"/>
    <property type="match status" value="1"/>
</dbReference>
<name>A0A7G5IF30_9SPHN</name>
<dbReference type="InterPro" id="IPR004046">
    <property type="entry name" value="GST_C"/>
</dbReference>
<evidence type="ECO:0000259" key="1">
    <source>
        <dbReference type="PROSITE" id="PS50404"/>
    </source>
</evidence>
<dbReference type="InterPro" id="IPR004045">
    <property type="entry name" value="Glutathione_S-Trfase_N"/>
</dbReference>
<dbReference type="SUPFAM" id="SSF52833">
    <property type="entry name" value="Thioredoxin-like"/>
    <property type="match status" value="1"/>
</dbReference>
<dbReference type="PANTHER" id="PTHR44051:SF21">
    <property type="entry name" value="GLUTATHIONE S-TRANSFERASE FAMILY PROTEIN"/>
    <property type="match status" value="1"/>
</dbReference>
<dbReference type="InterPro" id="IPR040079">
    <property type="entry name" value="Glutathione_S-Trfase"/>
</dbReference>
<dbReference type="RefSeq" id="WP_182294818.1">
    <property type="nucleotide sequence ID" value="NZ_CP059851.1"/>
</dbReference>
<dbReference type="InterPro" id="IPR036282">
    <property type="entry name" value="Glutathione-S-Trfase_C_sf"/>
</dbReference>
<dbReference type="GO" id="GO:0016740">
    <property type="term" value="F:transferase activity"/>
    <property type="evidence" value="ECO:0007669"/>
    <property type="project" value="UniProtKB-KW"/>
</dbReference>
<keyword evidence="3" id="KW-1185">Reference proteome</keyword>
<sequence>MSLTLYTNPKSRGRTVRFMLEELGVPYDTVVLDYGTSMKAPDYLAINPMGKVPAIRHGDQIVTESAACCAYLADAFPEKGLAPPPARRGSYYRWLFFGAGPVESAIMDRYRRIENDAEAQVMAGYGSFDAMVAALDVAVRANPWLAGEDFSAADVYAGSQIDWPMQFGMLQGTPALNAYVERLRDRPAYRRAKSLDDG</sequence>
<dbReference type="SUPFAM" id="SSF47616">
    <property type="entry name" value="GST C-terminal domain-like"/>
    <property type="match status" value="1"/>
</dbReference>
<dbReference type="PANTHER" id="PTHR44051">
    <property type="entry name" value="GLUTATHIONE S-TRANSFERASE-RELATED"/>
    <property type="match status" value="1"/>
</dbReference>
<dbReference type="Gene3D" id="3.40.30.10">
    <property type="entry name" value="Glutaredoxin"/>
    <property type="match status" value="1"/>
</dbReference>
<dbReference type="PROSITE" id="PS50404">
    <property type="entry name" value="GST_NTER"/>
    <property type="match status" value="1"/>
</dbReference>
<dbReference type="Pfam" id="PF00043">
    <property type="entry name" value="GST_C"/>
    <property type="match status" value="1"/>
</dbReference>
<evidence type="ECO:0000313" key="3">
    <source>
        <dbReference type="Proteomes" id="UP000515292"/>
    </source>
</evidence>
<proteinExistence type="predicted"/>
<keyword evidence="2" id="KW-0808">Transferase</keyword>
<accession>A0A7G5IF30</accession>
<dbReference type="CDD" id="cd03207">
    <property type="entry name" value="GST_C_8"/>
    <property type="match status" value="1"/>
</dbReference>
<dbReference type="AlphaFoldDB" id="A0A7G5IF30"/>
<protein>
    <submittedName>
        <fullName evidence="2">Glutathione S-transferase family protein</fullName>
    </submittedName>
</protein>